<keyword evidence="7 9" id="KW-0413">Isomerase</keyword>
<proteinExistence type="inferred from homology"/>
<dbReference type="InterPro" id="IPR036611">
    <property type="entry name" value="Trigger_fac_ribosome-bd_sf"/>
</dbReference>
<dbReference type="GO" id="GO:0015031">
    <property type="term" value="P:protein transport"/>
    <property type="evidence" value="ECO:0007669"/>
    <property type="project" value="UniProtKB-UniRule"/>
</dbReference>
<evidence type="ECO:0000256" key="4">
    <source>
        <dbReference type="ARBA" id="ARBA00016902"/>
    </source>
</evidence>
<dbReference type="Pfam" id="PF05697">
    <property type="entry name" value="Trigger_N"/>
    <property type="match status" value="1"/>
</dbReference>
<reference evidence="13 14" key="1">
    <citation type="submission" date="2015-10" db="EMBL/GenBank/DDBJ databases">
        <title>Metagenome-Assembled Genomes uncover a global brackish microbiome.</title>
        <authorList>
            <person name="Hugerth L.W."/>
            <person name="Larsson J."/>
            <person name="Alneberg J."/>
            <person name="Lindh M.V."/>
            <person name="Legrand C."/>
            <person name="Pinhassi J."/>
            <person name="Andersson A.F."/>
        </authorList>
    </citation>
    <scope>NUCLEOTIDE SEQUENCE [LARGE SCALE GENOMIC DNA]</scope>
    <source>
        <strain evidence="13">BACL18 MAG-120507-bin52</strain>
    </source>
</reference>
<feature type="domain" description="PPIase FKBP-type" evidence="10">
    <location>
        <begin position="150"/>
        <end position="240"/>
    </location>
</feature>
<dbReference type="InterPro" id="IPR008881">
    <property type="entry name" value="Trigger_fac_ribosome-bd_bac"/>
</dbReference>
<dbReference type="SUPFAM" id="SSF102735">
    <property type="entry name" value="Trigger factor ribosome-binding domain"/>
    <property type="match status" value="1"/>
</dbReference>
<dbReference type="PANTHER" id="PTHR30560:SF3">
    <property type="entry name" value="TRIGGER FACTOR-LIKE PROTEIN TIG, CHLOROPLASTIC"/>
    <property type="match status" value="1"/>
</dbReference>
<dbReference type="Pfam" id="PF05698">
    <property type="entry name" value="Trigger_C"/>
    <property type="match status" value="1"/>
</dbReference>
<keyword evidence="5 9" id="KW-0697">Rotamase</keyword>
<dbReference type="InterPro" id="IPR037041">
    <property type="entry name" value="Trigger_fac_C_sf"/>
</dbReference>
<organism evidence="13 14">
    <name type="scientific">Verrucomicrobia subdivision 6 bacterium BACL9 MAG-120507-bin52</name>
    <dbReference type="NCBI Taxonomy" id="1655590"/>
    <lineage>
        <taxon>Bacteria</taxon>
        <taxon>Pseudomonadati</taxon>
        <taxon>Verrucomicrobiota</taxon>
        <taxon>Verrucomicrobiia</taxon>
        <taxon>Verrucomicrobiales</taxon>
        <taxon>Verrucomicrobia subdivision 6</taxon>
    </lineage>
</organism>
<dbReference type="GO" id="GO:0043335">
    <property type="term" value="P:protein unfolding"/>
    <property type="evidence" value="ECO:0007669"/>
    <property type="project" value="TreeGrafter"/>
</dbReference>
<evidence type="ECO:0000259" key="11">
    <source>
        <dbReference type="Pfam" id="PF05697"/>
    </source>
</evidence>
<keyword evidence="6 9" id="KW-0143">Chaperone</keyword>
<dbReference type="PANTHER" id="PTHR30560">
    <property type="entry name" value="TRIGGER FACTOR CHAPERONE AND PEPTIDYL-PROLYL CIS/TRANS ISOMERASE"/>
    <property type="match status" value="1"/>
</dbReference>
<dbReference type="AlphaFoldDB" id="A0A0R2RIZ0"/>
<evidence type="ECO:0000256" key="1">
    <source>
        <dbReference type="ARBA" id="ARBA00000971"/>
    </source>
</evidence>
<dbReference type="GO" id="GO:0005737">
    <property type="term" value="C:cytoplasm"/>
    <property type="evidence" value="ECO:0007669"/>
    <property type="project" value="UniProtKB-SubCell"/>
</dbReference>
<dbReference type="EMBL" id="LIBO01000046">
    <property type="protein sequence ID" value="KRO62664.1"/>
    <property type="molecule type" value="Genomic_DNA"/>
</dbReference>
<comment type="caution">
    <text evidence="13">The sequence shown here is derived from an EMBL/GenBank/DDBJ whole genome shotgun (WGS) entry which is preliminary data.</text>
</comment>
<dbReference type="GO" id="GO:0051301">
    <property type="term" value="P:cell division"/>
    <property type="evidence" value="ECO:0007669"/>
    <property type="project" value="UniProtKB-KW"/>
</dbReference>
<evidence type="ECO:0000256" key="7">
    <source>
        <dbReference type="ARBA" id="ARBA00023235"/>
    </source>
</evidence>
<dbReference type="Pfam" id="PF00254">
    <property type="entry name" value="FKBP_C"/>
    <property type="match status" value="1"/>
</dbReference>
<dbReference type="GO" id="GO:0044183">
    <property type="term" value="F:protein folding chaperone"/>
    <property type="evidence" value="ECO:0007669"/>
    <property type="project" value="TreeGrafter"/>
</dbReference>
<keyword evidence="9" id="KW-0963">Cytoplasm</keyword>
<keyword evidence="9" id="KW-0131">Cell cycle</keyword>
<dbReference type="SUPFAM" id="SSF109998">
    <property type="entry name" value="Triger factor/SurA peptide-binding domain-like"/>
    <property type="match status" value="1"/>
</dbReference>
<feature type="domain" description="Trigger factor ribosome-binding bacterial" evidence="11">
    <location>
        <begin position="3"/>
        <end position="138"/>
    </location>
</feature>
<evidence type="ECO:0000259" key="10">
    <source>
        <dbReference type="Pfam" id="PF00254"/>
    </source>
</evidence>
<dbReference type="HAMAP" id="MF_00303">
    <property type="entry name" value="Trigger_factor_Tig"/>
    <property type="match status" value="1"/>
</dbReference>
<dbReference type="Gene3D" id="3.10.50.40">
    <property type="match status" value="1"/>
</dbReference>
<evidence type="ECO:0000256" key="9">
    <source>
        <dbReference type="HAMAP-Rule" id="MF_00303"/>
    </source>
</evidence>
<evidence type="ECO:0000313" key="14">
    <source>
        <dbReference type="Proteomes" id="UP000051269"/>
    </source>
</evidence>
<dbReference type="SUPFAM" id="SSF54534">
    <property type="entry name" value="FKBP-like"/>
    <property type="match status" value="1"/>
</dbReference>
<gene>
    <name evidence="9" type="primary">tig</name>
    <name evidence="13" type="ORF">ABR82_08560</name>
</gene>
<feature type="domain" description="Trigger factor C-terminal" evidence="12">
    <location>
        <begin position="265"/>
        <end position="419"/>
    </location>
</feature>
<keyword evidence="9" id="KW-0132">Cell division</keyword>
<evidence type="ECO:0000259" key="12">
    <source>
        <dbReference type="Pfam" id="PF05698"/>
    </source>
</evidence>
<dbReference type="Gene3D" id="1.10.3120.10">
    <property type="entry name" value="Trigger factor, C-terminal domain"/>
    <property type="match status" value="1"/>
</dbReference>
<dbReference type="InterPro" id="IPR005215">
    <property type="entry name" value="Trig_fac"/>
</dbReference>
<evidence type="ECO:0000256" key="6">
    <source>
        <dbReference type="ARBA" id="ARBA00023186"/>
    </source>
</evidence>
<comment type="function">
    <text evidence="9">Involved in protein export. Acts as a chaperone by maintaining the newly synthesized protein in an open conformation. Functions as a peptidyl-prolyl cis-trans isomerase.</text>
</comment>
<evidence type="ECO:0000256" key="3">
    <source>
        <dbReference type="ARBA" id="ARBA00013194"/>
    </source>
</evidence>
<sequence>MGGCRRRLKGEIPADQVRLTEEKVTLSFQKSARLPGFRPGHAPLEMVRRRYAPDIQTELKDSLLREGLRHAVEKEKLHLVDDPAVEEANFEKDKKFKFILRVDLAPEFKVPVAKGLKIPKKSPEPVTEADVKSSLDRLAEPHAHFDTLEPRPAQEGDYAVLDFQGTCGGKKILEIAPQAGQVGEAKKLWVLLKPDAFLPGFVPALYGMKPGETRQVDVKFPADFPHATLQNQTGSYEVTLVELKERHLPAVDDAFCQENYKMPKAELEARLREDLTASRNSAHRNEESRAVTQALLSSTKMDVPEPLLDEERRRLVARLVEENQRRGVSNEELIKHKDDILKTAGQNAEENVKLSFLLRRIAETEGLQVEEQEIVQEIAILAAQSGQDPRLFAKRLQKSNVLPSLADTLLRRKTVDFLLQHAVRG</sequence>
<dbReference type="Proteomes" id="UP000051269">
    <property type="component" value="Unassembled WGS sequence"/>
</dbReference>
<comment type="catalytic activity">
    <reaction evidence="1 9">
        <text>[protein]-peptidylproline (omega=180) = [protein]-peptidylproline (omega=0)</text>
        <dbReference type="Rhea" id="RHEA:16237"/>
        <dbReference type="Rhea" id="RHEA-COMP:10747"/>
        <dbReference type="Rhea" id="RHEA-COMP:10748"/>
        <dbReference type="ChEBI" id="CHEBI:83833"/>
        <dbReference type="ChEBI" id="CHEBI:83834"/>
        <dbReference type="EC" id="5.2.1.8"/>
    </reaction>
</comment>
<dbReference type="GO" id="GO:0003755">
    <property type="term" value="F:peptidyl-prolyl cis-trans isomerase activity"/>
    <property type="evidence" value="ECO:0007669"/>
    <property type="project" value="UniProtKB-UniRule"/>
</dbReference>
<dbReference type="NCBIfam" id="TIGR00115">
    <property type="entry name" value="tig"/>
    <property type="match status" value="1"/>
</dbReference>
<comment type="subcellular location">
    <subcellularLocation>
        <location evidence="9">Cytoplasm</location>
    </subcellularLocation>
    <text evidence="9">About half TF is bound to the ribosome near the polypeptide exit tunnel while the other half is free in the cytoplasm.</text>
</comment>
<dbReference type="EC" id="5.2.1.8" evidence="3 9"/>
<evidence type="ECO:0000256" key="2">
    <source>
        <dbReference type="ARBA" id="ARBA00005464"/>
    </source>
</evidence>
<dbReference type="InterPro" id="IPR001179">
    <property type="entry name" value="PPIase_FKBP_dom"/>
</dbReference>
<dbReference type="InterPro" id="IPR027304">
    <property type="entry name" value="Trigger_fact/SurA_dom_sf"/>
</dbReference>
<dbReference type="InterPro" id="IPR008880">
    <property type="entry name" value="Trigger_fac_C"/>
</dbReference>
<dbReference type="PIRSF" id="PIRSF003095">
    <property type="entry name" value="Trigger_factor"/>
    <property type="match status" value="1"/>
</dbReference>
<dbReference type="Gene3D" id="3.30.70.1050">
    <property type="entry name" value="Trigger factor ribosome-binding domain"/>
    <property type="match status" value="1"/>
</dbReference>
<comment type="domain">
    <text evidence="9">Consists of 3 domains; the N-terminus binds the ribosome, the middle domain has PPIase activity, while the C-terminus has intrinsic chaperone activity on its own.</text>
</comment>
<dbReference type="InterPro" id="IPR046357">
    <property type="entry name" value="PPIase_dom_sf"/>
</dbReference>
<evidence type="ECO:0000313" key="13">
    <source>
        <dbReference type="EMBL" id="KRO62664.1"/>
    </source>
</evidence>
<accession>A0A0R2RIZ0</accession>
<dbReference type="GO" id="GO:0043022">
    <property type="term" value="F:ribosome binding"/>
    <property type="evidence" value="ECO:0007669"/>
    <property type="project" value="TreeGrafter"/>
</dbReference>
<dbReference type="GO" id="GO:0051083">
    <property type="term" value="P:'de novo' cotranslational protein folding"/>
    <property type="evidence" value="ECO:0007669"/>
    <property type="project" value="TreeGrafter"/>
</dbReference>
<evidence type="ECO:0000256" key="5">
    <source>
        <dbReference type="ARBA" id="ARBA00023110"/>
    </source>
</evidence>
<protein>
    <recommendedName>
        <fullName evidence="4 9">Trigger factor</fullName>
        <shortName evidence="9">TF</shortName>
        <ecNumber evidence="3 9">5.2.1.8</ecNumber>
    </recommendedName>
    <alternativeName>
        <fullName evidence="8 9">PPIase</fullName>
    </alternativeName>
</protein>
<name>A0A0R2RIZ0_9BACT</name>
<evidence type="ECO:0000256" key="8">
    <source>
        <dbReference type="ARBA" id="ARBA00029986"/>
    </source>
</evidence>
<comment type="similarity">
    <text evidence="2 9">Belongs to the FKBP-type PPIase family. Tig subfamily.</text>
</comment>